<feature type="compositionally biased region" description="Polar residues" evidence="1">
    <location>
        <begin position="13"/>
        <end position="22"/>
    </location>
</feature>
<dbReference type="RefSeq" id="WP_346119937.1">
    <property type="nucleotide sequence ID" value="NZ_BAAAXC010000009.1"/>
</dbReference>
<evidence type="ECO:0000313" key="2">
    <source>
        <dbReference type="EMBL" id="MFB9533970.1"/>
    </source>
</evidence>
<dbReference type="Gene3D" id="3.30.1360.110">
    <property type="entry name" value="Domain 2, Phosphonoacetate Hydrolase"/>
    <property type="match status" value="1"/>
</dbReference>
<dbReference type="GO" id="GO:0047400">
    <property type="term" value="F:phosphonoacetate hydrolase activity"/>
    <property type="evidence" value="ECO:0007669"/>
    <property type="project" value="UniProtKB-EC"/>
</dbReference>
<protein>
    <submittedName>
        <fullName evidence="2">Phosphonoacetate hydrolase</fullName>
        <ecNumber evidence="2">3.11.1.2</ecNumber>
    </submittedName>
</protein>
<dbReference type="InterPro" id="IPR002591">
    <property type="entry name" value="Phosphodiest/P_Trfase"/>
</dbReference>
<organism evidence="2 3">
    <name type="scientific">Nonomuraea roseola</name>
    <dbReference type="NCBI Taxonomy" id="46179"/>
    <lineage>
        <taxon>Bacteria</taxon>
        <taxon>Bacillati</taxon>
        <taxon>Actinomycetota</taxon>
        <taxon>Actinomycetes</taxon>
        <taxon>Streptosporangiales</taxon>
        <taxon>Streptosporangiaceae</taxon>
        <taxon>Nonomuraea</taxon>
    </lineage>
</organism>
<name>A0ABV5QEQ0_9ACTN</name>
<feature type="compositionally biased region" description="Basic and acidic residues" evidence="1">
    <location>
        <begin position="1"/>
        <end position="12"/>
    </location>
</feature>
<keyword evidence="2" id="KW-0378">Hydrolase</keyword>
<reference evidence="2 3" key="1">
    <citation type="submission" date="2024-09" db="EMBL/GenBank/DDBJ databases">
        <authorList>
            <person name="Sun Q."/>
            <person name="Mori K."/>
        </authorList>
    </citation>
    <scope>NUCLEOTIDE SEQUENCE [LARGE SCALE GENOMIC DNA]</scope>
    <source>
        <strain evidence="2 3">JCM 3323</strain>
    </source>
</reference>
<dbReference type="InterPro" id="IPR017850">
    <property type="entry name" value="Alkaline_phosphatase_core_sf"/>
</dbReference>
<dbReference type="InterPro" id="IPR023116">
    <property type="entry name" value="Phosphonoacetate_hydro_insert"/>
</dbReference>
<dbReference type="PANTHER" id="PTHR10151:SF120">
    <property type="entry name" value="BIS(5'-ADENOSYL)-TRIPHOSPHATASE"/>
    <property type="match status" value="1"/>
</dbReference>
<proteinExistence type="predicted"/>
<gene>
    <name evidence="2" type="primary">phnA</name>
    <name evidence="2" type="ORF">ACFFRN_45870</name>
</gene>
<dbReference type="CDD" id="cd16018">
    <property type="entry name" value="Enpp"/>
    <property type="match status" value="1"/>
</dbReference>
<dbReference type="Gene3D" id="3.40.720.10">
    <property type="entry name" value="Alkaline Phosphatase, subunit A"/>
    <property type="match status" value="1"/>
</dbReference>
<sequence>MADPLLEKRKSSDQGQTMQDDQRTLQINGREYREPAAPIVVVCIDGSEPEYHEKAIAAGHMPYLASLVERGGSVEAECVMPSFTNPNNLSIATGVPPSVHGICGNYFYDSTVGSEVLMNDPRFLRAPTIFSEFERAGHWIAVITAKDKLRRLLGAGLKQSICFSAELAESATLAENGISGLLDLVGQPQPSVYSAELSEFVLAAGVRILIRDRPDLMYLSLTDYIQHKHAPGSPIANAFYAMMDGYFRQLDALGAILVITADHGMNAKSDEHGAPRVVFLQPHLDRWLGVGAARVILPITDPYTAHHGALGSFATLYLPPGADRDAVAARLAQVPGIETVLDRESACAAFELPADRVGDLILIAERHTALGTEPAHHDVSQLDKPLRSHGGLTEQRVPFLVNRELGQLPEGHRLRNFDAYWVALNYLTAAPVTAVQARRGTT</sequence>
<accession>A0ABV5QEQ0</accession>
<dbReference type="Proteomes" id="UP001589646">
    <property type="component" value="Unassembled WGS sequence"/>
</dbReference>
<dbReference type="PANTHER" id="PTHR10151">
    <property type="entry name" value="ECTONUCLEOTIDE PYROPHOSPHATASE/PHOSPHODIESTERASE"/>
    <property type="match status" value="1"/>
</dbReference>
<evidence type="ECO:0000256" key="1">
    <source>
        <dbReference type="SAM" id="MobiDB-lite"/>
    </source>
</evidence>
<dbReference type="InterPro" id="IPR012710">
    <property type="entry name" value="Phosphonoacetate_hydro"/>
</dbReference>
<dbReference type="NCBIfam" id="TIGR02335">
    <property type="entry name" value="hydr_PhnA"/>
    <property type="match status" value="1"/>
</dbReference>
<dbReference type="EMBL" id="JBHMCE010000022">
    <property type="protein sequence ID" value="MFB9533970.1"/>
    <property type="molecule type" value="Genomic_DNA"/>
</dbReference>
<feature type="region of interest" description="Disordered" evidence="1">
    <location>
        <begin position="1"/>
        <end position="22"/>
    </location>
</feature>
<comment type="caution">
    <text evidence="2">The sequence shown here is derived from an EMBL/GenBank/DDBJ whole genome shotgun (WGS) entry which is preliminary data.</text>
</comment>
<dbReference type="EC" id="3.11.1.2" evidence="2"/>
<dbReference type="Pfam" id="PF01663">
    <property type="entry name" value="Phosphodiest"/>
    <property type="match status" value="1"/>
</dbReference>
<keyword evidence="3" id="KW-1185">Reference proteome</keyword>
<dbReference type="SUPFAM" id="SSF53649">
    <property type="entry name" value="Alkaline phosphatase-like"/>
    <property type="match status" value="1"/>
</dbReference>
<evidence type="ECO:0000313" key="3">
    <source>
        <dbReference type="Proteomes" id="UP001589646"/>
    </source>
</evidence>